<evidence type="ECO:0000313" key="2">
    <source>
        <dbReference type="Proteomes" id="UP001172083"/>
    </source>
</evidence>
<keyword evidence="2" id="KW-1185">Reference proteome</keyword>
<organism evidence="1 2">
    <name type="scientific">Agaribacillus aureus</name>
    <dbReference type="NCBI Taxonomy" id="3051825"/>
    <lineage>
        <taxon>Bacteria</taxon>
        <taxon>Pseudomonadati</taxon>
        <taxon>Bacteroidota</taxon>
        <taxon>Cytophagia</taxon>
        <taxon>Cytophagales</taxon>
        <taxon>Splendidivirgaceae</taxon>
        <taxon>Agaribacillus</taxon>
    </lineage>
</organism>
<evidence type="ECO:0008006" key="3">
    <source>
        <dbReference type="Google" id="ProtNLM"/>
    </source>
</evidence>
<accession>A0ABT8LFW8</accession>
<proteinExistence type="predicted"/>
<dbReference type="Proteomes" id="UP001172083">
    <property type="component" value="Unassembled WGS sequence"/>
</dbReference>
<comment type="caution">
    <text evidence="1">The sequence shown here is derived from an EMBL/GenBank/DDBJ whole genome shotgun (WGS) entry which is preliminary data.</text>
</comment>
<dbReference type="EMBL" id="JAUJEB010000010">
    <property type="protein sequence ID" value="MDN5216688.1"/>
    <property type="molecule type" value="Genomic_DNA"/>
</dbReference>
<reference evidence="1" key="1">
    <citation type="submission" date="2023-06" db="EMBL/GenBank/DDBJ databases">
        <title>Genomic of Agaribacillus aureum.</title>
        <authorList>
            <person name="Wang G."/>
        </authorList>
    </citation>
    <scope>NUCLEOTIDE SEQUENCE</scope>
    <source>
        <strain evidence="1">BMA12</strain>
    </source>
</reference>
<name>A0ABT8LFW8_9BACT</name>
<evidence type="ECO:0000313" key="1">
    <source>
        <dbReference type="EMBL" id="MDN5216688.1"/>
    </source>
</evidence>
<dbReference type="RefSeq" id="WP_346762026.1">
    <property type="nucleotide sequence ID" value="NZ_JAUJEB010000010.1"/>
</dbReference>
<sequence length="186" mass="21029">MSTRKNIYHLPEKNTLATTCCFFLTIFFVITPASSSSAQTHAVTPGDTLPFYQHKISLLAGFSLKNNNPSQEFGLNYSYQITRTLAPTAQWAWRTEVNEHYYVIGAYIKPTKTFEFLIGIGQRFSRDEDSDLVRIGLKYDLKVGPFYVSPMANLDILGSRQFFDQIQGQKVIHAGLLLGKHLGVKK</sequence>
<protein>
    <recommendedName>
        <fullName evidence="3">DUF3575 domain-containing protein</fullName>
    </recommendedName>
</protein>
<gene>
    <name evidence="1" type="ORF">QQ020_31755</name>
</gene>